<evidence type="ECO:0000313" key="4">
    <source>
        <dbReference type="EMBL" id="MBB3207549.1"/>
    </source>
</evidence>
<feature type="compositionally biased region" description="Basic and acidic residues" evidence="2">
    <location>
        <begin position="388"/>
        <end position="407"/>
    </location>
</feature>
<dbReference type="EMBL" id="JACHXU010000011">
    <property type="protein sequence ID" value="MBB3207549.1"/>
    <property type="molecule type" value="Genomic_DNA"/>
</dbReference>
<evidence type="ECO:0000256" key="3">
    <source>
        <dbReference type="SAM" id="Phobius"/>
    </source>
</evidence>
<sequence>MTSPSINRQRQSPAQSRWLLGSLIVHGGFLVLILLLLGGKDARTKASQANASRVTSSARLEELSEKVRELHERHLMETVVSLEETLEAMAGLEQERVEQLRQAYPEQTASASDDAMTAHDQALAAQERALRSIDEAISASDARKTIELAEARTAAIDEQTAAEEAFSQMAAAISLAGRPTDTIDEIVDLQVTASQALAAAHAKDRDAGAAQAEIDRRSHQNSHAVEMVTRQVAEMREIDTEIATRLQEREEALAAIEQAKETSEAEITKIAEAEVGKQLASDAYKQARKNVADAQNRLRVAQATKDRAEIDAAQHAIRKSQSQEKMLLKEQQRSVQESQRQKQTANVARHSIKVAEHRLTTIEHQLETLEQRKARSSAQLQSVQSRADASDRDLTLHRTRLEESRTESETLLAEARTAQEIALSKSKLLNPVTDVTTAELSQSPTNAQEAFQRARDLERKIAQRFKDFRSADLALVQAMKPSDARKLVSVPLPQRSAIDESALDQTARTQVAMRHQIETLSKAEQQATTMAEFAQALLERARGLELEGLQITLAERQADAAEERSQSAEEDGGAVSDMTSLMARRSDQKNQSAQATRRASDSIGNDGDHEFTVVDQKVISVPPSPKQLASATPARRFGSRVGVARSGWTFVDSWYILGPFDNAQRANIHKQFPPESMVDLDATYRTRAAIEPIGWRFYQATSPKIEPRHLQGEYVIYYAWTQIHFDSPTDVWIAVGSDDRSDLWINDVRVWSSSDVLKMWEIDEGMRRVRFEAGYNKVLYRIENGNGPWAFSLCLNLDSQTKPASQ</sequence>
<keyword evidence="1" id="KW-0175">Coiled coil</keyword>
<organism evidence="4 5">
    <name type="scientific">Aporhodopirellula rubra</name>
    <dbReference type="NCBI Taxonomy" id="980271"/>
    <lineage>
        <taxon>Bacteria</taxon>
        <taxon>Pseudomonadati</taxon>
        <taxon>Planctomycetota</taxon>
        <taxon>Planctomycetia</taxon>
        <taxon>Pirellulales</taxon>
        <taxon>Pirellulaceae</taxon>
        <taxon>Aporhodopirellula</taxon>
    </lineage>
</organism>
<evidence type="ECO:0000256" key="2">
    <source>
        <dbReference type="SAM" id="MobiDB-lite"/>
    </source>
</evidence>
<name>A0A7W5H6J7_9BACT</name>
<evidence type="ECO:0000256" key="1">
    <source>
        <dbReference type="SAM" id="Coils"/>
    </source>
</evidence>
<feature type="compositionally biased region" description="Low complexity" evidence="2">
    <location>
        <begin position="333"/>
        <end position="343"/>
    </location>
</feature>
<dbReference type="RefSeq" id="WP_184305881.1">
    <property type="nucleotide sequence ID" value="NZ_JACHXU010000011.1"/>
</dbReference>
<reference evidence="4 5" key="1">
    <citation type="submission" date="2020-08" db="EMBL/GenBank/DDBJ databases">
        <title>Genomic Encyclopedia of Type Strains, Phase III (KMG-III): the genomes of soil and plant-associated and newly described type strains.</title>
        <authorList>
            <person name="Whitman W."/>
        </authorList>
    </citation>
    <scope>NUCLEOTIDE SEQUENCE [LARGE SCALE GENOMIC DNA]</scope>
    <source>
        <strain evidence="4 5">CECT 8075</strain>
    </source>
</reference>
<evidence type="ECO:0000313" key="5">
    <source>
        <dbReference type="Proteomes" id="UP000536179"/>
    </source>
</evidence>
<keyword evidence="3" id="KW-1133">Transmembrane helix</keyword>
<keyword evidence="3" id="KW-0812">Transmembrane</keyword>
<feature type="region of interest" description="Disordered" evidence="2">
    <location>
        <begin position="583"/>
        <end position="607"/>
    </location>
</feature>
<feature type="region of interest" description="Disordered" evidence="2">
    <location>
        <begin position="376"/>
        <end position="407"/>
    </location>
</feature>
<comment type="caution">
    <text evidence="4">The sequence shown here is derived from an EMBL/GenBank/DDBJ whole genome shotgun (WGS) entry which is preliminary data.</text>
</comment>
<dbReference type="AlphaFoldDB" id="A0A7W5H6J7"/>
<keyword evidence="5" id="KW-1185">Reference proteome</keyword>
<feature type="compositionally biased region" description="Polar residues" evidence="2">
    <location>
        <begin position="376"/>
        <end position="387"/>
    </location>
</feature>
<gene>
    <name evidence="4" type="ORF">FHS27_003374</name>
</gene>
<accession>A0A7W5H6J7</accession>
<dbReference type="Proteomes" id="UP000536179">
    <property type="component" value="Unassembled WGS sequence"/>
</dbReference>
<proteinExistence type="predicted"/>
<feature type="region of interest" description="Disordered" evidence="2">
    <location>
        <begin position="329"/>
        <end position="348"/>
    </location>
</feature>
<keyword evidence="3" id="KW-0472">Membrane</keyword>
<feature type="coiled-coil region" evidence="1">
    <location>
        <begin position="53"/>
        <end position="102"/>
    </location>
</feature>
<protein>
    <submittedName>
        <fullName evidence="4">Uncharacterized protein</fullName>
    </submittedName>
</protein>
<feature type="transmembrane region" description="Helical" evidence="3">
    <location>
        <begin position="18"/>
        <end position="38"/>
    </location>
</feature>